<accession>A0A5D3BEH4</accession>
<evidence type="ECO:0000313" key="6">
    <source>
        <dbReference type="EMBL" id="KAA0054870.1"/>
    </source>
</evidence>
<dbReference type="Proteomes" id="UP000321947">
    <property type="component" value="Unassembled WGS sequence"/>
</dbReference>
<keyword evidence="3" id="KW-0378">Hydrolase</keyword>
<dbReference type="InterPro" id="IPR042266">
    <property type="entry name" value="PPPDE_sf"/>
</dbReference>
<feature type="region of interest" description="Disordered" evidence="4">
    <location>
        <begin position="195"/>
        <end position="251"/>
    </location>
</feature>
<name>A0A5D3BEH4_CUCMM</name>
<dbReference type="PANTHER" id="PTHR12378">
    <property type="entry name" value="DESUMOYLATING ISOPEPTIDASE"/>
    <property type="match status" value="1"/>
</dbReference>
<dbReference type="GO" id="GO:0070646">
    <property type="term" value="P:protein modification by small protein removal"/>
    <property type="evidence" value="ECO:0007669"/>
    <property type="project" value="TreeGrafter"/>
</dbReference>
<dbReference type="EMBL" id="SSTD01019361">
    <property type="protein sequence ID" value="TYJ96598.1"/>
    <property type="molecule type" value="Genomic_DNA"/>
</dbReference>
<evidence type="ECO:0000256" key="4">
    <source>
        <dbReference type="SAM" id="MobiDB-lite"/>
    </source>
</evidence>
<dbReference type="Pfam" id="PF05903">
    <property type="entry name" value="Peptidase_C97"/>
    <property type="match status" value="1"/>
</dbReference>
<dbReference type="SMART" id="SM01179">
    <property type="entry name" value="DUF862"/>
    <property type="match status" value="1"/>
</dbReference>
<evidence type="ECO:0000259" key="5">
    <source>
        <dbReference type="PROSITE" id="PS51858"/>
    </source>
</evidence>
<gene>
    <name evidence="7" type="ORF">E5676_scaffold1278G00170</name>
    <name evidence="6" type="ORF">E6C27_scaffold406G00890</name>
</gene>
<comment type="caution">
    <text evidence="7">The sequence shown here is derived from an EMBL/GenBank/DDBJ whole genome shotgun (WGS) entry which is preliminary data.</text>
</comment>
<dbReference type="PROSITE" id="PS51858">
    <property type="entry name" value="PPPDE"/>
    <property type="match status" value="1"/>
</dbReference>
<dbReference type="Proteomes" id="UP000321393">
    <property type="component" value="Unassembled WGS sequence"/>
</dbReference>
<evidence type="ECO:0000256" key="2">
    <source>
        <dbReference type="ARBA" id="ARBA00022670"/>
    </source>
</evidence>
<organism evidence="7 9">
    <name type="scientific">Cucumis melo var. makuwa</name>
    <name type="common">Oriental melon</name>
    <dbReference type="NCBI Taxonomy" id="1194695"/>
    <lineage>
        <taxon>Eukaryota</taxon>
        <taxon>Viridiplantae</taxon>
        <taxon>Streptophyta</taxon>
        <taxon>Embryophyta</taxon>
        <taxon>Tracheophyta</taxon>
        <taxon>Spermatophyta</taxon>
        <taxon>Magnoliopsida</taxon>
        <taxon>eudicotyledons</taxon>
        <taxon>Gunneridae</taxon>
        <taxon>Pentapetalae</taxon>
        <taxon>rosids</taxon>
        <taxon>fabids</taxon>
        <taxon>Cucurbitales</taxon>
        <taxon>Cucurbitaceae</taxon>
        <taxon>Benincaseae</taxon>
        <taxon>Cucumis</taxon>
    </lineage>
</organism>
<evidence type="ECO:0000313" key="9">
    <source>
        <dbReference type="Proteomes" id="UP000321947"/>
    </source>
</evidence>
<evidence type="ECO:0000256" key="3">
    <source>
        <dbReference type="ARBA" id="ARBA00022801"/>
    </source>
</evidence>
<reference evidence="8 9" key="1">
    <citation type="submission" date="2019-08" db="EMBL/GenBank/DDBJ databases">
        <title>Draft genome sequences of two oriental melons (Cucumis melo L. var makuwa).</title>
        <authorList>
            <person name="Kwon S.-Y."/>
        </authorList>
    </citation>
    <scope>NUCLEOTIDE SEQUENCE [LARGE SCALE GENOMIC DNA]</scope>
    <source>
        <strain evidence="9">cv. Chang Bougi</strain>
        <strain evidence="8">cv. SW 3</strain>
        <tissue evidence="7">Leaf</tissue>
    </source>
</reference>
<sequence length="331" mass="35828">MYVGFFAASLIGVASVLIVHGKKHLTHIFVLSHSSIGKMTEEESHRVVLNLYDLSCGLARQFSTALMGKAIEGIWHTGIVVYDNEYYYGSGIYHSLSGNTPFGTPIHVIDLGITHVPKDVFETYLTEISPRYTAETYSLLAHNCNNFSNEVAQFLVGSTIPEYILQLPNEVRNSPMGRLMLPMIQNLETTLKSGSVPKVPHISHHQPTTTSAPISALDSNVEESPDSDVEPSGGDSSNVTKAQSAKQNASEDLTHLSIEPAAGVGQQKFPGKTIDGSLVNNARVMIEDRIKGEFASIMATGKHRASEAAALAAKRVMSKCNRHISAAASQH</sequence>
<evidence type="ECO:0000313" key="8">
    <source>
        <dbReference type="Proteomes" id="UP000321393"/>
    </source>
</evidence>
<feature type="domain" description="PPPDE" evidence="5">
    <location>
        <begin position="45"/>
        <end position="185"/>
    </location>
</feature>
<proteinExistence type="inferred from homology"/>
<feature type="compositionally biased region" description="Acidic residues" evidence="4">
    <location>
        <begin position="220"/>
        <end position="229"/>
    </location>
</feature>
<dbReference type="OrthoDB" id="21221at2759"/>
<dbReference type="EMBL" id="SSTE01008657">
    <property type="protein sequence ID" value="KAA0054870.1"/>
    <property type="molecule type" value="Genomic_DNA"/>
</dbReference>
<dbReference type="GO" id="GO:0008233">
    <property type="term" value="F:peptidase activity"/>
    <property type="evidence" value="ECO:0007669"/>
    <property type="project" value="UniProtKB-KW"/>
</dbReference>
<keyword evidence="2" id="KW-0645">Protease</keyword>
<dbReference type="AlphaFoldDB" id="A0A5D3BEH4"/>
<protein>
    <submittedName>
        <fullName evidence="7">DeSI-like protein sdu1 isoform X2</fullName>
    </submittedName>
</protein>
<dbReference type="PANTHER" id="PTHR12378:SF7">
    <property type="entry name" value="DESUMOYLATING ISOPEPTIDASE 1"/>
    <property type="match status" value="1"/>
</dbReference>
<evidence type="ECO:0000313" key="7">
    <source>
        <dbReference type="EMBL" id="TYJ96598.1"/>
    </source>
</evidence>
<feature type="compositionally biased region" description="Polar residues" evidence="4">
    <location>
        <begin position="234"/>
        <end position="251"/>
    </location>
</feature>
<comment type="similarity">
    <text evidence="1">Belongs to the DeSI family.</text>
</comment>
<dbReference type="GO" id="GO:0006508">
    <property type="term" value="P:proteolysis"/>
    <property type="evidence" value="ECO:0007669"/>
    <property type="project" value="UniProtKB-KW"/>
</dbReference>
<dbReference type="InterPro" id="IPR008580">
    <property type="entry name" value="PPPDE_dom"/>
</dbReference>
<dbReference type="Gene3D" id="3.90.1720.30">
    <property type="entry name" value="PPPDE domains"/>
    <property type="match status" value="1"/>
</dbReference>
<evidence type="ECO:0000256" key="1">
    <source>
        <dbReference type="ARBA" id="ARBA00008140"/>
    </source>
</evidence>